<evidence type="ECO:0000256" key="9">
    <source>
        <dbReference type="PROSITE-ProRule" id="PRU00152"/>
    </source>
</evidence>
<dbReference type="Pfam" id="PF01825">
    <property type="entry name" value="GPS"/>
    <property type="match status" value="1"/>
</dbReference>
<feature type="transmembrane region" description="Helical" evidence="11">
    <location>
        <begin position="1084"/>
        <end position="1104"/>
    </location>
</feature>
<proteinExistence type="inferred from homology"/>
<keyword evidence="8" id="KW-0325">Glycoprotein</keyword>
<dbReference type="Gene3D" id="2.60.220.50">
    <property type="match status" value="1"/>
</dbReference>
<feature type="transmembrane region" description="Helical" evidence="11">
    <location>
        <begin position="663"/>
        <end position="696"/>
    </location>
</feature>
<keyword evidence="5 11" id="KW-1133">Transmembrane helix</keyword>
<evidence type="ECO:0000256" key="10">
    <source>
        <dbReference type="SAM" id="MobiDB-lite"/>
    </source>
</evidence>
<feature type="transmembrane region" description="Helical" evidence="11">
    <location>
        <begin position="627"/>
        <end position="651"/>
    </location>
</feature>
<dbReference type="InterPro" id="IPR051223">
    <property type="entry name" value="Polycystin"/>
</dbReference>
<keyword evidence="7" id="KW-1015">Disulfide bond</keyword>
<feature type="transmembrane region" description="Helical" evidence="11">
    <location>
        <begin position="397"/>
        <end position="419"/>
    </location>
</feature>
<feature type="transmembrane region" description="Helical" evidence="11">
    <location>
        <begin position="1035"/>
        <end position="1052"/>
    </location>
</feature>
<dbReference type="PROSITE" id="PS50221">
    <property type="entry name" value="GAIN_B"/>
    <property type="match status" value="1"/>
</dbReference>
<evidence type="ECO:0000256" key="11">
    <source>
        <dbReference type="SAM" id="Phobius"/>
    </source>
</evidence>
<sequence length="1277" mass="145097">MVPSVDPLPFKLFLGYMDYPTDTNYVAMTEMPLPGTTQEEKYTWLLSPTKLKGNTGLHYLVVRPIVGPGVKSINATLSITPITSSCKFWNETLLDWKDSGCRVGFKTTHLITQCLCKHLTFFGSSFFVTPNLVDPSRTAELFATFAENPVVVCFVGALFVTYLLVVVWARRKDIKDTVKVKGTVLEDNDPMDNYRYLLCVCTGHRIGASTSSQVILTLLGADGNSKPHHLTDPKKPVFERGAVDFFLLTTPSSLGELQGIRLWHNNSGSHPAWFVGNILVQDLQTEQKWYFLCNSWLAIDMGDCCLDKLFPVSTEMDLKKFSNLFLMKTARDFSDGHLWFSVISRPPSSTFTCVQRVSCCFSLLLCTMLTSIMFYGIPTDPSEQVMDLGHFQFTWQQFMVGVQSSLIMFPINILIVSIFRNTRPRETSCCQRQTKKTSHLQQKSSVQTVSLQATTNTSKDGSSTLDITIKDIARILQSLSETAKCNIPSNMSEFGPEKQTDINAVLAEVEESLKQNTKYSNDTQTKTLSQQSAEGIQKKSNKTQHLYRQMCYLEKELSLKGPSSFPSRQSFDNAQQQVQRIKSFLEDQLSACSHVHQDEPKYDKFIPEHGSSRDGGQKKKPKRRGVLPWWFVFVGWLLIIGTSFVSGYFTMLYGLKFGKERSISWLVSMIVSFFQSLLFIQPLKVICLAVFFAMVIKKVDEEDFENVAFERNERNSGENKNQQISHLYEPPPPADIERMKRNKIMKQKAFALLNEILIYMGFMWMLLLVAYGQRDPNAFFLKQHIRNSFAAHVPDSMTLQDVFTWANTTLLQNLFGEYPGFITDGNSKLVGNARLRHLRVKQNSCQIARLMLPLVSGCHAPYSWEIEDKGSYEPGWNHSVKDNISASASSPWTYQTAAKLRTIPIWGRLVLYRGGGFVAELGPDFQNASSTLDYLFHSKWLDEYTRAIFVEFTVYNANVNLFCIVTLLMETSAVGAFQFHSELHTISLYPSTGGLYFFVMAAEIIYLLFILYYMFKQAKLLKQHRWVYFKNKWNLLELSIILLSWSAVGVFIQRTLLGHRDITYYQNHKDQFASFYETATADSVLQNLVAFLVLLSTVKLWHLLRLNPKMNLITAALHRAWNDISSFLLIILIILVAYAVASNGIYGWKISSYKTFIDSLLTIISLQLGIFNYDEVLDSNPVLGGLLFGSCIVFMTFVVLNLFISVILVSLQMEQMYHKQMLGFIVDTDCKGIIQYNTLEKQQVSSVIAAQPTTKSAVSTLVHNLTYIIYALLAMRL</sequence>
<dbReference type="Pfam" id="PF01477">
    <property type="entry name" value="PLAT"/>
    <property type="match status" value="1"/>
</dbReference>
<comment type="caution">
    <text evidence="14">The sequence shown here is derived from an EMBL/GenBank/DDBJ whole genome shotgun (WGS) entry which is preliminary data.</text>
</comment>
<dbReference type="SUPFAM" id="SSF49723">
    <property type="entry name" value="Lipase/lipooxygenase domain (PLAT/LH2 domain)"/>
    <property type="match status" value="1"/>
</dbReference>
<evidence type="ECO:0000259" key="12">
    <source>
        <dbReference type="PROSITE" id="PS50095"/>
    </source>
</evidence>
<dbReference type="Gene3D" id="1.10.287.70">
    <property type="match status" value="1"/>
</dbReference>
<dbReference type="Pfam" id="PF20519">
    <property type="entry name" value="Polycystin_dom"/>
    <property type="match status" value="1"/>
</dbReference>
<dbReference type="PANTHER" id="PTHR10877">
    <property type="entry name" value="POLYCYSTIN FAMILY MEMBER"/>
    <property type="match status" value="1"/>
</dbReference>
<dbReference type="Gene3D" id="2.60.60.20">
    <property type="entry name" value="PLAT/LH2 domain"/>
    <property type="match status" value="1"/>
</dbReference>
<dbReference type="SMART" id="SM00303">
    <property type="entry name" value="GPS"/>
    <property type="match status" value="1"/>
</dbReference>
<feature type="transmembrane region" description="Helical" evidence="11">
    <location>
        <begin position="357"/>
        <end position="377"/>
    </location>
</feature>
<evidence type="ECO:0000256" key="1">
    <source>
        <dbReference type="ARBA" id="ARBA00004141"/>
    </source>
</evidence>
<feature type="transmembrane region" description="Helical" evidence="11">
    <location>
        <begin position="749"/>
        <end position="771"/>
    </location>
</feature>
<dbReference type="InterPro" id="IPR046791">
    <property type="entry name" value="Polycystin_dom"/>
</dbReference>
<evidence type="ECO:0000259" key="13">
    <source>
        <dbReference type="PROSITE" id="PS50221"/>
    </source>
</evidence>
<dbReference type="InterPro" id="IPR036392">
    <property type="entry name" value="PLAT/LH2_dom_sf"/>
</dbReference>
<feature type="domain" description="GAIN-B" evidence="13">
    <location>
        <begin position="1"/>
        <end position="134"/>
    </location>
</feature>
<keyword evidence="4" id="KW-0732">Signal</keyword>
<dbReference type="PROSITE" id="PS50095">
    <property type="entry name" value="PLAT"/>
    <property type="match status" value="1"/>
</dbReference>
<comment type="caution">
    <text evidence="9">Lacks conserved residue(s) required for the propagation of feature annotation.</text>
</comment>
<feature type="transmembrane region" description="Helical" evidence="11">
    <location>
        <begin position="1124"/>
        <end position="1146"/>
    </location>
</feature>
<dbReference type="PANTHER" id="PTHR10877:SF134">
    <property type="entry name" value="POLYCYSTIN-1-LIKE PROTEIN 2"/>
    <property type="match status" value="1"/>
</dbReference>
<evidence type="ECO:0000313" key="14">
    <source>
        <dbReference type="EMBL" id="MEQ2283632.1"/>
    </source>
</evidence>
<feature type="region of interest" description="Disordered" evidence="10">
    <location>
        <begin position="710"/>
        <end position="733"/>
    </location>
</feature>
<dbReference type="InterPro" id="IPR013122">
    <property type="entry name" value="PKD1_2_channel"/>
</dbReference>
<comment type="similarity">
    <text evidence="2">Belongs to the polycystin family.</text>
</comment>
<keyword evidence="15" id="KW-1185">Reference proteome</keyword>
<dbReference type="Pfam" id="PF08016">
    <property type="entry name" value="PKD_channel"/>
    <property type="match status" value="1"/>
</dbReference>
<evidence type="ECO:0000313" key="15">
    <source>
        <dbReference type="Proteomes" id="UP001469553"/>
    </source>
</evidence>
<gene>
    <name evidence="14" type="ORF">AMECASPLE_013468</name>
</gene>
<feature type="compositionally biased region" description="Basic and acidic residues" evidence="10">
    <location>
        <begin position="602"/>
        <end position="617"/>
    </location>
</feature>
<keyword evidence="6 11" id="KW-0472">Membrane</keyword>
<feature type="transmembrane region" description="Helical" evidence="11">
    <location>
        <begin position="995"/>
        <end position="1015"/>
    </location>
</feature>
<evidence type="ECO:0000256" key="5">
    <source>
        <dbReference type="ARBA" id="ARBA00022989"/>
    </source>
</evidence>
<evidence type="ECO:0000256" key="2">
    <source>
        <dbReference type="ARBA" id="ARBA00007200"/>
    </source>
</evidence>
<feature type="domain" description="PLAT" evidence="12">
    <location>
        <begin position="194"/>
        <end position="311"/>
    </location>
</feature>
<feature type="transmembrane region" description="Helical" evidence="11">
    <location>
        <begin position="1186"/>
        <end position="1211"/>
    </location>
</feature>
<evidence type="ECO:0000256" key="7">
    <source>
        <dbReference type="ARBA" id="ARBA00023157"/>
    </source>
</evidence>
<evidence type="ECO:0000256" key="4">
    <source>
        <dbReference type="ARBA" id="ARBA00022729"/>
    </source>
</evidence>
<dbReference type="InterPro" id="IPR042060">
    <property type="entry name" value="PLAT_polycystin1"/>
</dbReference>
<keyword evidence="3 11" id="KW-0812">Transmembrane</keyword>
<dbReference type="InterPro" id="IPR000203">
    <property type="entry name" value="GPS"/>
</dbReference>
<dbReference type="InterPro" id="IPR046338">
    <property type="entry name" value="GAIN_dom_sf"/>
</dbReference>
<dbReference type="InterPro" id="IPR057244">
    <property type="entry name" value="GAIN_B"/>
</dbReference>
<evidence type="ECO:0000256" key="3">
    <source>
        <dbReference type="ARBA" id="ARBA00022692"/>
    </source>
</evidence>
<dbReference type="PRINTS" id="PR01433">
    <property type="entry name" value="POLYCYSTIN2"/>
</dbReference>
<accession>A0ABV0XQ93</accession>
<dbReference type="SMART" id="SM00308">
    <property type="entry name" value="LH2"/>
    <property type="match status" value="1"/>
</dbReference>
<dbReference type="CDD" id="cd01752">
    <property type="entry name" value="PLAT_polycystin"/>
    <property type="match status" value="1"/>
</dbReference>
<evidence type="ECO:0000256" key="6">
    <source>
        <dbReference type="ARBA" id="ARBA00023136"/>
    </source>
</evidence>
<feature type="region of interest" description="Disordered" evidence="10">
    <location>
        <begin position="520"/>
        <end position="540"/>
    </location>
</feature>
<dbReference type="Proteomes" id="UP001469553">
    <property type="component" value="Unassembled WGS sequence"/>
</dbReference>
<organism evidence="14 15">
    <name type="scientific">Ameca splendens</name>
    <dbReference type="NCBI Taxonomy" id="208324"/>
    <lineage>
        <taxon>Eukaryota</taxon>
        <taxon>Metazoa</taxon>
        <taxon>Chordata</taxon>
        <taxon>Craniata</taxon>
        <taxon>Vertebrata</taxon>
        <taxon>Euteleostomi</taxon>
        <taxon>Actinopterygii</taxon>
        <taxon>Neopterygii</taxon>
        <taxon>Teleostei</taxon>
        <taxon>Neoteleostei</taxon>
        <taxon>Acanthomorphata</taxon>
        <taxon>Ovalentaria</taxon>
        <taxon>Atherinomorphae</taxon>
        <taxon>Cyprinodontiformes</taxon>
        <taxon>Goodeidae</taxon>
        <taxon>Ameca</taxon>
    </lineage>
</organism>
<dbReference type="EMBL" id="JAHRIP010010285">
    <property type="protein sequence ID" value="MEQ2283632.1"/>
    <property type="molecule type" value="Genomic_DNA"/>
</dbReference>
<comment type="subcellular location">
    <subcellularLocation>
        <location evidence="1">Membrane</location>
        <topology evidence="1">Multi-pass membrane protein</topology>
    </subcellularLocation>
</comment>
<feature type="compositionally biased region" description="Polar residues" evidence="10">
    <location>
        <begin position="520"/>
        <end position="534"/>
    </location>
</feature>
<feature type="region of interest" description="Disordered" evidence="10">
    <location>
        <begin position="602"/>
        <end position="621"/>
    </location>
</feature>
<dbReference type="InterPro" id="IPR001024">
    <property type="entry name" value="PLAT/LH2_dom"/>
</dbReference>
<feature type="transmembrane region" description="Helical" evidence="11">
    <location>
        <begin position="149"/>
        <end position="169"/>
    </location>
</feature>
<protein>
    <recommendedName>
        <fullName evidence="16">Polycystic kidney disease protein 1-like 2</fullName>
    </recommendedName>
</protein>
<evidence type="ECO:0000256" key="8">
    <source>
        <dbReference type="ARBA" id="ARBA00023180"/>
    </source>
</evidence>
<dbReference type="InterPro" id="IPR003915">
    <property type="entry name" value="PKD_2"/>
</dbReference>
<reference evidence="14 15" key="1">
    <citation type="submission" date="2021-06" db="EMBL/GenBank/DDBJ databases">
        <authorList>
            <person name="Palmer J.M."/>
        </authorList>
    </citation>
    <scope>NUCLEOTIDE SEQUENCE [LARGE SCALE GENOMIC DNA]</scope>
    <source>
        <strain evidence="14 15">AS_MEX2019</strain>
        <tissue evidence="14">Muscle</tissue>
    </source>
</reference>
<name>A0ABV0XQ93_9TELE</name>
<evidence type="ECO:0008006" key="16">
    <source>
        <dbReference type="Google" id="ProtNLM"/>
    </source>
</evidence>